<dbReference type="EMBL" id="AAJEOU010000011">
    <property type="protein sequence ID" value="ECL0293704.1"/>
    <property type="molecule type" value="Genomic_DNA"/>
</dbReference>
<dbReference type="Pfam" id="PF01583">
    <property type="entry name" value="APS_kinase"/>
    <property type="match status" value="1"/>
</dbReference>
<dbReference type="GO" id="GO:0010134">
    <property type="term" value="P:sulfate assimilation via adenylyl sulfate reduction"/>
    <property type="evidence" value="ECO:0007669"/>
    <property type="project" value="TreeGrafter"/>
</dbReference>
<dbReference type="AlphaFoldDB" id="A0A5T0KA79"/>
<keyword evidence="3" id="KW-0418">Kinase</keyword>
<feature type="domain" description="APS kinase" evidence="2">
    <location>
        <begin position="7"/>
        <end position="150"/>
    </location>
</feature>
<dbReference type="GO" id="GO:0005524">
    <property type="term" value="F:ATP binding"/>
    <property type="evidence" value="ECO:0007669"/>
    <property type="project" value="InterPro"/>
</dbReference>
<dbReference type="GO" id="GO:0004020">
    <property type="term" value="F:adenylylsulfate kinase activity"/>
    <property type="evidence" value="ECO:0007669"/>
    <property type="project" value="InterPro"/>
</dbReference>
<accession>A0A5T0KA79</accession>
<sequence length="172" mass="20029">MQFITKGGVIWLTGLAGSGKSCIAEALYQKLKEKYDNIIYLDGDEFRELLGYYKYDKQGRIEVSIKRSKFAHFLSSQNMLVIVSAISMWDEIYRYNRKTLKNYYEIYIKCDIEELKKRDKKRLYSKALSGKISNVVGIDINYDEPNADLILDNSKLDLLDEKVDRILQALNT</sequence>
<reference evidence="3" key="1">
    <citation type="submission" date="2019-06" db="EMBL/GenBank/DDBJ databases">
        <authorList>
            <consortium name="NARMS: The National Antimicrobial Resistance Monitoring System"/>
        </authorList>
    </citation>
    <scope>NUCLEOTIDE SEQUENCE</scope>
    <source>
        <strain evidence="3">FSIS11921937</strain>
    </source>
</reference>
<dbReference type="InterPro" id="IPR027417">
    <property type="entry name" value="P-loop_NTPase"/>
</dbReference>
<dbReference type="GO" id="GO:0019379">
    <property type="term" value="P:sulfate assimilation, phosphoadenylyl sulfate reduction by phosphoadenylyl-sulfate reductase (thioredoxin)"/>
    <property type="evidence" value="ECO:0007669"/>
    <property type="project" value="TreeGrafter"/>
</dbReference>
<dbReference type="GO" id="GO:0005737">
    <property type="term" value="C:cytoplasm"/>
    <property type="evidence" value="ECO:0007669"/>
    <property type="project" value="TreeGrafter"/>
</dbReference>
<protein>
    <submittedName>
        <fullName evidence="3">Adenylyl-sulfate kinase</fullName>
    </submittedName>
</protein>
<dbReference type="PANTHER" id="PTHR42700">
    <property type="entry name" value="SULFATE ADENYLYLTRANSFERASE"/>
    <property type="match status" value="1"/>
</dbReference>
<dbReference type="CDD" id="cd02027">
    <property type="entry name" value="APSK"/>
    <property type="match status" value="1"/>
</dbReference>
<comment type="caution">
    <text evidence="3">The sequence shown here is derived from an EMBL/GenBank/DDBJ whole genome shotgun (WGS) entry which is preliminary data.</text>
</comment>
<dbReference type="GO" id="GO:0004781">
    <property type="term" value="F:sulfate adenylyltransferase (ATP) activity"/>
    <property type="evidence" value="ECO:0007669"/>
    <property type="project" value="TreeGrafter"/>
</dbReference>
<name>A0A5T0KA79_CAMCO</name>
<keyword evidence="1" id="KW-0808">Transferase</keyword>
<gene>
    <name evidence="3" type="ORF">FKJ23_07525</name>
</gene>
<proteinExistence type="predicted"/>
<evidence type="ECO:0000313" key="3">
    <source>
        <dbReference type="EMBL" id="ECL0293704.1"/>
    </source>
</evidence>
<dbReference type="Gene3D" id="3.40.50.300">
    <property type="entry name" value="P-loop containing nucleotide triphosphate hydrolases"/>
    <property type="match status" value="1"/>
</dbReference>
<dbReference type="NCBIfam" id="NF004041">
    <property type="entry name" value="PRK05541.1"/>
    <property type="match status" value="1"/>
</dbReference>
<dbReference type="SUPFAM" id="SSF52540">
    <property type="entry name" value="P-loop containing nucleoside triphosphate hydrolases"/>
    <property type="match status" value="1"/>
</dbReference>
<evidence type="ECO:0000259" key="2">
    <source>
        <dbReference type="Pfam" id="PF01583"/>
    </source>
</evidence>
<dbReference type="InterPro" id="IPR050512">
    <property type="entry name" value="Sulf_AdTrans/APS_kinase"/>
</dbReference>
<dbReference type="InterPro" id="IPR059117">
    <property type="entry name" value="APS_kinase_dom"/>
</dbReference>
<evidence type="ECO:0000256" key="1">
    <source>
        <dbReference type="ARBA" id="ARBA00022679"/>
    </source>
</evidence>
<organism evidence="3">
    <name type="scientific">Campylobacter coli</name>
    <dbReference type="NCBI Taxonomy" id="195"/>
    <lineage>
        <taxon>Bacteria</taxon>
        <taxon>Pseudomonadati</taxon>
        <taxon>Campylobacterota</taxon>
        <taxon>Epsilonproteobacteria</taxon>
        <taxon>Campylobacterales</taxon>
        <taxon>Campylobacteraceae</taxon>
        <taxon>Campylobacter</taxon>
    </lineage>
</organism>
<dbReference type="PANTHER" id="PTHR42700:SF1">
    <property type="entry name" value="SULFATE ADENYLYLTRANSFERASE"/>
    <property type="match status" value="1"/>
</dbReference>